<feature type="transmembrane region" description="Helical" evidence="1">
    <location>
        <begin position="6"/>
        <end position="21"/>
    </location>
</feature>
<protein>
    <submittedName>
        <fullName evidence="2">Uncharacterized protein</fullName>
    </submittedName>
</protein>
<dbReference type="AlphaFoldDB" id="A0A5J5HUX7"/>
<sequence length="65" mass="7536">MIGFLGYAVFIFEITGCLLLIEDVTAYKHAKLKKEKRTAKLLGWTNISLGIIIFLSNWIYQQITW</sequence>
<dbReference type="OrthoDB" id="2897521at2"/>
<evidence type="ECO:0000313" key="2">
    <source>
        <dbReference type="EMBL" id="KAA9024234.1"/>
    </source>
</evidence>
<keyword evidence="1" id="KW-1133">Transmembrane helix</keyword>
<dbReference type="EMBL" id="VYKL01000017">
    <property type="protein sequence ID" value="KAA9024234.1"/>
    <property type="molecule type" value="Genomic_DNA"/>
</dbReference>
<feature type="transmembrane region" description="Helical" evidence="1">
    <location>
        <begin position="41"/>
        <end position="60"/>
    </location>
</feature>
<evidence type="ECO:0000256" key="1">
    <source>
        <dbReference type="SAM" id="Phobius"/>
    </source>
</evidence>
<name>A0A5J5HUX7_9BACI</name>
<dbReference type="InterPro" id="IPR049971">
    <property type="entry name" value="CLC_0170-like"/>
</dbReference>
<accession>A0A5J5HUX7</accession>
<organism evidence="2 3">
    <name type="scientific">Niallia endozanthoxylica</name>
    <dbReference type="NCBI Taxonomy" id="2036016"/>
    <lineage>
        <taxon>Bacteria</taxon>
        <taxon>Bacillati</taxon>
        <taxon>Bacillota</taxon>
        <taxon>Bacilli</taxon>
        <taxon>Bacillales</taxon>
        <taxon>Bacillaceae</taxon>
        <taxon>Niallia</taxon>
    </lineage>
</organism>
<keyword evidence="1" id="KW-0812">Transmembrane</keyword>
<evidence type="ECO:0000313" key="3">
    <source>
        <dbReference type="Proteomes" id="UP000326671"/>
    </source>
</evidence>
<gene>
    <name evidence="2" type="ORF">F4V44_11565</name>
</gene>
<dbReference type="NCBIfam" id="NF042414">
    <property type="entry name" value="CLC_0170_fam"/>
    <property type="match status" value="1"/>
</dbReference>
<dbReference type="Proteomes" id="UP000326671">
    <property type="component" value="Unassembled WGS sequence"/>
</dbReference>
<reference evidence="2 3" key="1">
    <citation type="submission" date="2019-09" db="EMBL/GenBank/DDBJ databases">
        <title>Whole genome sequences of isolates from the Mars Exploration Rovers.</title>
        <authorList>
            <person name="Seuylemezian A."/>
            <person name="Vaishampayan P."/>
        </authorList>
    </citation>
    <scope>NUCLEOTIDE SEQUENCE [LARGE SCALE GENOMIC DNA]</scope>
    <source>
        <strain evidence="2 3">MER_TA_151</strain>
    </source>
</reference>
<comment type="caution">
    <text evidence="2">The sequence shown here is derived from an EMBL/GenBank/DDBJ whole genome shotgun (WGS) entry which is preliminary data.</text>
</comment>
<dbReference type="RefSeq" id="WP_150440183.1">
    <property type="nucleotide sequence ID" value="NZ_VYKL01000017.1"/>
</dbReference>
<keyword evidence="1" id="KW-0472">Membrane</keyword>
<proteinExistence type="predicted"/>
<keyword evidence="3" id="KW-1185">Reference proteome</keyword>